<dbReference type="EMBL" id="LQOV01000006">
    <property type="protein sequence ID" value="ORV55785.1"/>
    <property type="molecule type" value="Genomic_DNA"/>
</dbReference>
<dbReference type="Proteomes" id="UP000193010">
    <property type="component" value="Unassembled WGS sequence"/>
</dbReference>
<organism evidence="1 2">
    <name type="scientific">Mycobacterium florentinum</name>
    <dbReference type="NCBI Taxonomy" id="292462"/>
    <lineage>
        <taxon>Bacteria</taxon>
        <taxon>Bacillati</taxon>
        <taxon>Actinomycetota</taxon>
        <taxon>Actinomycetes</taxon>
        <taxon>Mycobacteriales</taxon>
        <taxon>Mycobacteriaceae</taxon>
        <taxon>Mycobacterium</taxon>
        <taxon>Mycobacterium simiae complex</taxon>
    </lineage>
</organism>
<keyword evidence="2" id="KW-1185">Reference proteome</keyword>
<gene>
    <name evidence="1" type="ORF">AWC05_11360</name>
</gene>
<evidence type="ECO:0000313" key="1">
    <source>
        <dbReference type="EMBL" id="ORV55785.1"/>
    </source>
</evidence>
<dbReference type="OrthoDB" id="7032234at2"/>
<dbReference type="AlphaFoldDB" id="A0A1X1UG03"/>
<dbReference type="SUPFAM" id="SSF53335">
    <property type="entry name" value="S-adenosyl-L-methionine-dependent methyltransferases"/>
    <property type="match status" value="1"/>
</dbReference>
<dbReference type="STRING" id="292462.AWC05_11360"/>
<proteinExistence type="predicted"/>
<evidence type="ECO:0000313" key="2">
    <source>
        <dbReference type="Proteomes" id="UP000193010"/>
    </source>
</evidence>
<evidence type="ECO:0008006" key="3">
    <source>
        <dbReference type="Google" id="ProtNLM"/>
    </source>
</evidence>
<sequence>MPDIGAAVRALWDNVRWGGTLAITTWGPRFLEPANTAFWASIREVRPDLYKGFNPWDRICDPVSLREVLREGGVGQAEVIAESGAHAITSPEAWWAAILGSGYRGTIEQLSPQDRDRVHTANLDYIRHSGITSAETNVVYAFAAKAEA</sequence>
<dbReference type="InterPro" id="IPR029063">
    <property type="entry name" value="SAM-dependent_MTases_sf"/>
</dbReference>
<accession>A0A1X1UG03</accession>
<dbReference type="Gene3D" id="3.40.50.150">
    <property type="entry name" value="Vaccinia Virus protein VP39"/>
    <property type="match status" value="1"/>
</dbReference>
<reference evidence="1 2" key="1">
    <citation type="submission" date="2016-01" db="EMBL/GenBank/DDBJ databases">
        <title>The new phylogeny of the genus Mycobacterium.</title>
        <authorList>
            <person name="Tarcisio F."/>
            <person name="Conor M."/>
            <person name="Antonella G."/>
            <person name="Elisabetta G."/>
            <person name="Giulia F.S."/>
            <person name="Sara T."/>
            <person name="Anna F."/>
            <person name="Clotilde B."/>
            <person name="Roberto B."/>
            <person name="Veronica D.S."/>
            <person name="Fabio R."/>
            <person name="Monica P."/>
            <person name="Olivier J."/>
            <person name="Enrico T."/>
            <person name="Nicola S."/>
        </authorList>
    </citation>
    <scope>NUCLEOTIDE SEQUENCE [LARGE SCALE GENOMIC DNA]</scope>
    <source>
        <strain evidence="1 2">DSM 44852</strain>
    </source>
</reference>
<comment type="caution">
    <text evidence="1">The sequence shown here is derived from an EMBL/GenBank/DDBJ whole genome shotgun (WGS) entry which is preliminary data.</text>
</comment>
<protein>
    <recommendedName>
        <fullName evidence="3">Methyltransferase type 11 domain-containing protein</fullName>
    </recommendedName>
</protein>
<dbReference type="RefSeq" id="WP_085220258.1">
    <property type="nucleotide sequence ID" value="NZ_AP022576.1"/>
</dbReference>
<name>A0A1X1UG03_MYCFL</name>